<dbReference type="InterPro" id="IPR003105">
    <property type="entry name" value="SRA_YDG"/>
</dbReference>
<feature type="domain" description="YDG" evidence="9">
    <location>
        <begin position="658"/>
        <end position="810"/>
    </location>
</feature>
<dbReference type="InterPro" id="IPR046341">
    <property type="entry name" value="SET_dom_sf"/>
</dbReference>
<feature type="compositionally biased region" description="Basic residues" evidence="6">
    <location>
        <begin position="507"/>
        <end position="525"/>
    </location>
</feature>
<dbReference type="AlphaFoldDB" id="A0A3Q7GXK9"/>
<dbReference type="Gramene" id="Solyc06g060960.2.1">
    <property type="protein sequence ID" value="Solyc06g060960.2.1"/>
    <property type="gene ID" value="Solyc06g060960.2"/>
</dbReference>
<feature type="region of interest" description="Disordered" evidence="6">
    <location>
        <begin position="400"/>
        <end position="444"/>
    </location>
</feature>
<evidence type="ECO:0000259" key="7">
    <source>
        <dbReference type="PROSITE" id="PS50280"/>
    </source>
</evidence>
<protein>
    <recommendedName>
        <fullName evidence="12">SET domain-containing protein</fullName>
    </recommendedName>
</protein>
<feature type="region of interest" description="Disordered" evidence="6">
    <location>
        <begin position="323"/>
        <end position="343"/>
    </location>
</feature>
<keyword evidence="4 5" id="KW-0539">Nucleus</keyword>
<dbReference type="InterPro" id="IPR001214">
    <property type="entry name" value="SET_dom"/>
</dbReference>
<dbReference type="InParanoid" id="A0A3Q7GXK9"/>
<organism evidence="10">
    <name type="scientific">Solanum lycopersicum</name>
    <name type="common">Tomato</name>
    <name type="synonym">Lycopersicon esculentum</name>
    <dbReference type="NCBI Taxonomy" id="4081"/>
    <lineage>
        <taxon>Eukaryota</taxon>
        <taxon>Viridiplantae</taxon>
        <taxon>Streptophyta</taxon>
        <taxon>Embryophyta</taxon>
        <taxon>Tracheophyta</taxon>
        <taxon>Spermatophyta</taxon>
        <taxon>Magnoliopsida</taxon>
        <taxon>eudicotyledons</taxon>
        <taxon>Gunneridae</taxon>
        <taxon>Pentapetalae</taxon>
        <taxon>asterids</taxon>
        <taxon>lamiids</taxon>
        <taxon>Solanales</taxon>
        <taxon>Solanaceae</taxon>
        <taxon>Solanoideae</taxon>
        <taxon>Solaneae</taxon>
        <taxon>Solanum</taxon>
        <taxon>Solanum subgen. Lycopersicon</taxon>
    </lineage>
</organism>
<evidence type="ECO:0000259" key="9">
    <source>
        <dbReference type="PROSITE" id="PS51015"/>
    </source>
</evidence>
<evidence type="ECO:0000313" key="10">
    <source>
        <dbReference type="EnsemblPlants" id="Solyc06g060960.2.1"/>
    </source>
</evidence>
<dbReference type="GO" id="GO:0042054">
    <property type="term" value="F:histone methyltransferase activity"/>
    <property type="evidence" value="ECO:0000318"/>
    <property type="project" value="GO_Central"/>
</dbReference>
<reference evidence="10" key="1">
    <citation type="journal article" date="2012" name="Nature">
        <title>The tomato genome sequence provides insights into fleshy fruit evolution.</title>
        <authorList>
            <consortium name="Tomato Genome Consortium"/>
        </authorList>
    </citation>
    <scope>NUCLEOTIDE SEQUENCE [LARGE SCALE GENOMIC DNA]</scope>
    <source>
        <strain evidence="10">cv. Heinz 1706</strain>
    </source>
</reference>
<evidence type="ECO:0000256" key="5">
    <source>
        <dbReference type="PROSITE-ProRule" id="PRU00358"/>
    </source>
</evidence>
<dbReference type="PaxDb" id="4081-Solyc06g060960.1.1"/>
<dbReference type="PROSITE" id="PS51575">
    <property type="entry name" value="SAM_MT43_SUVAR39_2"/>
    <property type="match status" value="1"/>
</dbReference>
<dbReference type="OMA" id="LENGCHS"/>
<evidence type="ECO:0000313" key="11">
    <source>
        <dbReference type="Proteomes" id="UP000004994"/>
    </source>
</evidence>
<dbReference type="InterPro" id="IPR051357">
    <property type="entry name" value="H3K9_HMTase_SUVAR3-9"/>
</dbReference>
<accession>A0A3Q7GXK9</accession>
<dbReference type="GO" id="GO:0003690">
    <property type="term" value="F:double-stranded DNA binding"/>
    <property type="evidence" value="ECO:0000318"/>
    <property type="project" value="GO_Central"/>
</dbReference>
<evidence type="ECO:0000256" key="3">
    <source>
        <dbReference type="ARBA" id="ARBA00022853"/>
    </source>
</evidence>
<dbReference type="PROSITE" id="PS51015">
    <property type="entry name" value="YDG"/>
    <property type="match status" value="1"/>
</dbReference>
<dbReference type="SMART" id="SM00466">
    <property type="entry name" value="SRA"/>
    <property type="match status" value="1"/>
</dbReference>
<feature type="compositionally biased region" description="Polar residues" evidence="6">
    <location>
        <begin position="405"/>
        <end position="417"/>
    </location>
</feature>
<dbReference type="Gene3D" id="2.30.280.10">
    <property type="entry name" value="SRA-YDG"/>
    <property type="match status" value="1"/>
</dbReference>
<dbReference type="PANTHER" id="PTHR45660">
    <property type="entry name" value="HISTONE-LYSINE N-METHYLTRANSFERASE SETMAR"/>
    <property type="match status" value="1"/>
</dbReference>
<comment type="subcellular location">
    <subcellularLocation>
        <location evidence="1">Chromosome</location>
    </subcellularLocation>
    <subcellularLocation>
        <location evidence="5">Nucleus</location>
    </subcellularLocation>
</comment>
<keyword evidence="2" id="KW-0158">Chromosome</keyword>
<dbReference type="GO" id="GO:0008270">
    <property type="term" value="F:zinc ion binding"/>
    <property type="evidence" value="ECO:0007669"/>
    <property type="project" value="InterPro"/>
</dbReference>
<keyword evidence="11" id="KW-1185">Reference proteome</keyword>
<evidence type="ECO:0000256" key="6">
    <source>
        <dbReference type="SAM" id="MobiDB-lite"/>
    </source>
</evidence>
<dbReference type="Pfam" id="PF02182">
    <property type="entry name" value="SAD_SRA"/>
    <property type="match status" value="1"/>
</dbReference>
<dbReference type="SUPFAM" id="SSF88697">
    <property type="entry name" value="PUA domain-like"/>
    <property type="match status" value="1"/>
</dbReference>
<dbReference type="InterPro" id="IPR025794">
    <property type="entry name" value="H3-K9-MeTrfase_plant"/>
</dbReference>
<dbReference type="EnsemblPlants" id="Solyc06g060960.2.1">
    <property type="protein sequence ID" value="Solyc06g060960.2.1"/>
    <property type="gene ID" value="Solyc06g060960.2"/>
</dbReference>
<evidence type="ECO:0000256" key="1">
    <source>
        <dbReference type="ARBA" id="ARBA00004286"/>
    </source>
</evidence>
<feature type="compositionally biased region" description="Basic and acidic residues" evidence="6">
    <location>
        <begin position="330"/>
        <end position="343"/>
    </location>
</feature>
<dbReference type="Gene3D" id="2.170.270.10">
    <property type="entry name" value="SET domain"/>
    <property type="match status" value="1"/>
</dbReference>
<dbReference type="PANTHER" id="PTHR45660:SF60">
    <property type="entry name" value="HISTONE-LYSINE N-METHYLTRANSFERASE, H3 LYSINE-9 SPECIFIC SUVH6-LIKE ISOFORM X1"/>
    <property type="match status" value="1"/>
</dbReference>
<dbReference type="SUPFAM" id="SSF82199">
    <property type="entry name" value="SET domain"/>
    <property type="match status" value="1"/>
</dbReference>
<feature type="domain" description="Pre-SET" evidence="8">
    <location>
        <begin position="880"/>
        <end position="940"/>
    </location>
</feature>
<dbReference type="Pfam" id="PF00856">
    <property type="entry name" value="SET"/>
    <property type="match status" value="1"/>
</dbReference>
<dbReference type="GO" id="GO:0005634">
    <property type="term" value="C:nucleus"/>
    <property type="evidence" value="ECO:0007669"/>
    <property type="project" value="UniProtKB-SubCell"/>
</dbReference>
<dbReference type="GO" id="GO:0005694">
    <property type="term" value="C:chromosome"/>
    <property type="evidence" value="ECO:0007669"/>
    <property type="project" value="UniProtKB-SubCell"/>
</dbReference>
<dbReference type="SMART" id="SM00468">
    <property type="entry name" value="PreSET"/>
    <property type="match status" value="1"/>
</dbReference>
<dbReference type="STRING" id="4081.A0A3Q7GXK9"/>
<dbReference type="PROSITE" id="PS50867">
    <property type="entry name" value="PRE_SET"/>
    <property type="match status" value="1"/>
</dbReference>
<dbReference type="Proteomes" id="UP000004994">
    <property type="component" value="Chromosome 6"/>
</dbReference>
<evidence type="ECO:0008006" key="12">
    <source>
        <dbReference type="Google" id="ProtNLM"/>
    </source>
</evidence>
<feature type="domain" description="SET" evidence="7">
    <location>
        <begin position="943"/>
        <end position="1078"/>
    </location>
</feature>
<proteinExistence type="predicted"/>
<evidence type="ECO:0000259" key="8">
    <source>
        <dbReference type="PROSITE" id="PS50867"/>
    </source>
</evidence>
<keyword evidence="3" id="KW-0156">Chromatin regulator</keyword>
<dbReference type="FunCoup" id="A0A3Q7GXK9">
    <property type="interactions" value="81"/>
</dbReference>
<name>A0A3Q7GXK9_SOLLC</name>
<evidence type="ECO:0000256" key="2">
    <source>
        <dbReference type="ARBA" id="ARBA00022454"/>
    </source>
</evidence>
<dbReference type="Pfam" id="PF05033">
    <property type="entry name" value="Pre-SET"/>
    <property type="match status" value="1"/>
</dbReference>
<dbReference type="PROSITE" id="PS50280">
    <property type="entry name" value="SET"/>
    <property type="match status" value="1"/>
</dbReference>
<feature type="region of interest" description="Disordered" evidence="6">
    <location>
        <begin position="506"/>
        <end position="526"/>
    </location>
</feature>
<dbReference type="SMART" id="SM00317">
    <property type="entry name" value="SET"/>
    <property type="match status" value="1"/>
</dbReference>
<reference evidence="10" key="2">
    <citation type="submission" date="2019-01" db="UniProtKB">
        <authorList>
            <consortium name="EnsemblPlants"/>
        </authorList>
    </citation>
    <scope>IDENTIFICATION</scope>
    <source>
        <strain evidence="10">cv. Heinz 1706</strain>
    </source>
</reference>
<evidence type="ECO:0000256" key="4">
    <source>
        <dbReference type="ARBA" id="ARBA00023242"/>
    </source>
</evidence>
<dbReference type="InterPro" id="IPR007728">
    <property type="entry name" value="Pre-SET_dom"/>
</dbReference>
<dbReference type="InterPro" id="IPR015947">
    <property type="entry name" value="PUA-like_sf"/>
</dbReference>
<sequence>MIYWTELDINSTIWMVMIHIENEFFCRMISIILNTDLLGQRRNRYQMSSFQFQDSNVSKDGLSNKSVKKRLLENGCHSSYLGIIPKYKIRKVSAVRDFPPGCGRTSLKVDLNHVQNAEVSTNIEDMTNIILVDGVKETNIEVKSQSVEVVNDLINLENQENVDRLAGEVMATNMSAIANGVGEKISDEKSTGFELPKDLKTSEMELSKETEDIQNDTSVKEVDEQGLPLVESINGGHMTQKLISVMEHTSTSPKNKYRKRRVSAVRDFPPFCGTKVPKSTEQNCFGVTEESKDVAGFGKAVTRNEVIETLREVTETGALPEKLIGSEDADSLKDRDVSSPKDRQLEQITMVRTEEQEGVQCDYDGRSQVERTVVMPEIMTKKGSDAGPVGKETLVYSENEREKLTSASSALGSGNEKQITKGAKPSGARKQGKQKSLDDPVSGNEIVVSQVESHLTKTAVNAFGSGHEIVKPIVQGLMAKPCCPWRQGEPTSLDCGNQVEKDDFSGRKKAKAVTRKSNPRGKKKSVTLGEATDGLSSALVVFNDKGPGLWATSNDGACSLNREAVHEDSPVRRGQCDFDVTLPPFGPNSSSHGDARTKVRETLRLFQGICRKLLQGEESKSKPEEAKSKQGPNRIDLHAAKIIKEKGKEVNTGQHILGEVPGVEVGDEFQYRVELAIVGVHRLYQAGIDYMKQGGMLIAISIVSSGVYDDGLEDADVLIYSGQGGNVVGKSKTPEDQKLERGNLALKNSISVKNPVRVIRGSKETKNSDSVDGKGKLVTTYVYDGLYTVENYWTEQGTKGKMVFMFKLVRVPGQPELAWKEVKSSRKSKVRHGVCVHDITDGKETFAISAVNTIDGEKPPPFNYIQKIIYPDWFQPSPFKGCDCIGRCSDSKKCSCAVKNGGEIPYNRNGAIVEVKPLVYECGPHCKCPPSCYNRVSQHGIKVPLEIFKTNSRGWGVRALTSIPSGTFICEYVGELLEDKEAEQRIGSDEYLFDIGQNYSDCSVNSSRQAEVSEVVEEGYTIDAAQYGNIGRFINHSCSPNLYAQSVLYDHEDKKMPHIMLFAADNIPPLAELSYHYNYSVDQVHDSKGNIKVKKCFCGSSECSGKNFHCNLFVLLTLMFAFDRINMYLFVSISSFPIAKKVGYIVGKVHTDFAGKEKFAQGGS</sequence>
<dbReference type="InterPro" id="IPR036987">
    <property type="entry name" value="SRA-YDG_sf"/>
</dbReference>